<dbReference type="Proteomes" id="UP000041254">
    <property type="component" value="Unassembled WGS sequence"/>
</dbReference>
<feature type="signal peptide" evidence="3">
    <location>
        <begin position="1"/>
        <end position="16"/>
    </location>
</feature>
<evidence type="ECO:0000256" key="2">
    <source>
        <dbReference type="ARBA" id="ARBA00022640"/>
    </source>
</evidence>
<name>A0A0G4F7H4_VITBC</name>
<dbReference type="VEuPathDB" id="CryptoDB:Vbra_14706"/>
<dbReference type="InterPro" id="IPR006843">
    <property type="entry name" value="PAP/fibrillin_dom"/>
</dbReference>
<keyword evidence="2" id="KW-0934">Plastid</keyword>
<keyword evidence="6" id="KW-1185">Reference proteome</keyword>
<comment type="subcellular location">
    <subcellularLocation>
        <location evidence="1">Plastid</location>
    </subcellularLocation>
</comment>
<evidence type="ECO:0000256" key="3">
    <source>
        <dbReference type="SAM" id="SignalP"/>
    </source>
</evidence>
<reference evidence="5 6" key="1">
    <citation type="submission" date="2014-11" db="EMBL/GenBank/DDBJ databases">
        <authorList>
            <person name="Zhu J."/>
            <person name="Qi W."/>
            <person name="Song R."/>
        </authorList>
    </citation>
    <scope>NUCLEOTIDE SEQUENCE [LARGE SCALE GENOMIC DNA]</scope>
</reference>
<feature type="domain" description="Plastid lipid-associated protein/fibrillin conserved" evidence="4">
    <location>
        <begin position="69"/>
        <end position="129"/>
    </location>
</feature>
<evidence type="ECO:0000313" key="5">
    <source>
        <dbReference type="EMBL" id="CEM08675.1"/>
    </source>
</evidence>
<dbReference type="InParanoid" id="A0A0G4F7H4"/>
<evidence type="ECO:0000256" key="1">
    <source>
        <dbReference type="ARBA" id="ARBA00004474"/>
    </source>
</evidence>
<dbReference type="OMA" id="VQGKWEL"/>
<dbReference type="GO" id="GO:0009536">
    <property type="term" value="C:plastid"/>
    <property type="evidence" value="ECO:0007669"/>
    <property type="project" value="UniProtKB-SubCell"/>
</dbReference>
<evidence type="ECO:0000313" key="6">
    <source>
        <dbReference type="Proteomes" id="UP000041254"/>
    </source>
</evidence>
<dbReference type="OrthoDB" id="203682at2759"/>
<keyword evidence="3" id="KW-0732">Signal</keyword>
<dbReference type="PANTHER" id="PTHR31906">
    <property type="entry name" value="PLASTID-LIPID-ASSOCIATED PROTEIN 4, CHLOROPLASTIC-RELATED"/>
    <property type="match status" value="1"/>
</dbReference>
<evidence type="ECO:0000259" key="4">
    <source>
        <dbReference type="Pfam" id="PF04755"/>
    </source>
</evidence>
<dbReference type="PhylomeDB" id="A0A0G4F7H4"/>
<sequence length="293" mass="33387">MVPSTLLLLLCCTVGAFNPPSLRPTQRSATRRNKDMVTRKSSLTRIRDGFRSLREELARREEMDQAFDLKRGIMQIGAACDRGQQATTAQRQDVMAMIERLERLSPTQEPSRLLEGTWRLVYSGENPTRSSPFWWATRQLFGGVAADLLRLRDLVESAYRWSDMIPVTRTGEAVQMISGLSDGEGVGSLVNRMRISVSGAGSGIFETTATVQQSRKHPEVLRLDVETEKITDSWVPYLSNVVFPTQRVYERFRRGAAELRMTTTYIDDDIRISRYLSDEASREKDFVYVYSRV</sequence>
<protein>
    <recommendedName>
        <fullName evidence="4">Plastid lipid-associated protein/fibrillin conserved domain-containing protein</fullName>
    </recommendedName>
</protein>
<accession>A0A0G4F7H4</accession>
<dbReference type="InterPro" id="IPR039633">
    <property type="entry name" value="PAP"/>
</dbReference>
<dbReference type="EMBL" id="CDMY01000385">
    <property type="protein sequence ID" value="CEM08675.1"/>
    <property type="molecule type" value="Genomic_DNA"/>
</dbReference>
<organism evidence="5 6">
    <name type="scientific">Vitrella brassicaformis (strain CCMP3155)</name>
    <dbReference type="NCBI Taxonomy" id="1169540"/>
    <lineage>
        <taxon>Eukaryota</taxon>
        <taxon>Sar</taxon>
        <taxon>Alveolata</taxon>
        <taxon>Colpodellida</taxon>
        <taxon>Vitrellaceae</taxon>
        <taxon>Vitrella</taxon>
    </lineage>
</organism>
<feature type="chain" id="PRO_5005188203" description="Plastid lipid-associated protein/fibrillin conserved domain-containing protein" evidence="3">
    <location>
        <begin position="17"/>
        <end position="293"/>
    </location>
</feature>
<gene>
    <name evidence="5" type="ORF">Vbra_14706</name>
</gene>
<dbReference type="AlphaFoldDB" id="A0A0G4F7H4"/>
<proteinExistence type="predicted"/>
<dbReference type="Pfam" id="PF04755">
    <property type="entry name" value="PAP_fibrillin"/>
    <property type="match status" value="1"/>
</dbReference>